<evidence type="ECO:0008006" key="3">
    <source>
        <dbReference type="Google" id="ProtNLM"/>
    </source>
</evidence>
<dbReference type="AlphaFoldDB" id="A0AAV5FDE0"/>
<name>A0AAV5FDE0_ELECO</name>
<dbReference type="SUPFAM" id="SSF81383">
    <property type="entry name" value="F-box domain"/>
    <property type="match status" value="1"/>
</dbReference>
<gene>
    <name evidence="1" type="primary">gb21215</name>
    <name evidence="1" type="ORF">PR202_gb21215</name>
</gene>
<sequence length="140" mass="15895">MIRFRSKWPHCHGQTIKPYHVESPAPPLKRLTDDLLAVILIRLPTLANIDRASPANLAFNRVITDRLFLRRIRAVHPPLLLGTHMGAHRLDFLPAMSPHPFAGVARAFADAADFSSSFLPSDDHWRYHDFHDGHALLSRL</sequence>
<organism evidence="1 2">
    <name type="scientific">Eleusine coracana subsp. coracana</name>
    <dbReference type="NCBI Taxonomy" id="191504"/>
    <lineage>
        <taxon>Eukaryota</taxon>
        <taxon>Viridiplantae</taxon>
        <taxon>Streptophyta</taxon>
        <taxon>Embryophyta</taxon>
        <taxon>Tracheophyta</taxon>
        <taxon>Spermatophyta</taxon>
        <taxon>Magnoliopsida</taxon>
        <taxon>Liliopsida</taxon>
        <taxon>Poales</taxon>
        <taxon>Poaceae</taxon>
        <taxon>PACMAD clade</taxon>
        <taxon>Chloridoideae</taxon>
        <taxon>Cynodonteae</taxon>
        <taxon>Eleusininae</taxon>
        <taxon>Eleusine</taxon>
    </lineage>
</organism>
<keyword evidence="2" id="KW-1185">Reference proteome</keyword>
<dbReference type="Proteomes" id="UP001054889">
    <property type="component" value="Unassembled WGS sequence"/>
</dbReference>
<reference evidence="1" key="1">
    <citation type="journal article" date="2018" name="DNA Res.">
        <title>Multiple hybrid de novo genome assembly of finger millet, an orphan allotetraploid crop.</title>
        <authorList>
            <person name="Hatakeyama M."/>
            <person name="Aluri S."/>
            <person name="Balachadran M.T."/>
            <person name="Sivarajan S.R."/>
            <person name="Patrignani A."/>
            <person name="Gruter S."/>
            <person name="Poveda L."/>
            <person name="Shimizu-Inatsugi R."/>
            <person name="Baeten J."/>
            <person name="Francoijs K.J."/>
            <person name="Nataraja K.N."/>
            <person name="Reddy Y.A.N."/>
            <person name="Phadnis S."/>
            <person name="Ravikumar R.L."/>
            <person name="Schlapbach R."/>
            <person name="Sreeman S.M."/>
            <person name="Shimizu K.K."/>
        </authorList>
    </citation>
    <scope>NUCLEOTIDE SEQUENCE</scope>
</reference>
<dbReference type="PANTHER" id="PTHR31264:SF32">
    <property type="entry name" value="F-BOX DOMAIN-CONTAINING PROTEIN"/>
    <property type="match status" value="1"/>
</dbReference>
<comment type="caution">
    <text evidence="1">The sequence shown here is derived from an EMBL/GenBank/DDBJ whole genome shotgun (WGS) entry which is preliminary data.</text>
</comment>
<reference evidence="1" key="2">
    <citation type="submission" date="2021-12" db="EMBL/GenBank/DDBJ databases">
        <title>Resequencing data analysis of finger millet.</title>
        <authorList>
            <person name="Hatakeyama M."/>
            <person name="Aluri S."/>
            <person name="Balachadran M.T."/>
            <person name="Sivarajan S.R."/>
            <person name="Poveda L."/>
            <person name="Shimizu-Inatsugi R."/>
            <person name="Schlapbach R."/>
            <person name="Sreeman S.M."/>
            <person name="Shimizu K.K."/>
        </authorList>
    </citation>
    <scope>NUCLEOTIDE SEQUENCE</scope>
</reference>
<proteinExistence type="predicted"/>
<accession>A0AAV5FDE0</accession>
<dbReference type="EMBL" id="BQKI01000084">
    <property type="protein sequence ID" value="GJN32693.1"/>
    <property type="molecule type" value="Genomic_DNA"/>
</dbReference>
<evidence type="ECO:0000313" key="2">
    <source>
        <dbReference type="Proteomes" id="UP001054889"/>
    </source>
</evidence>
<dbReference type="PANTHER" id="PTHR31264">
    <property type="entry name" value="OS07G0554500 PROTEIN-RELATED"/>
    <property type="match status" value="1"/>
</dbReference>
<protein>
    <recommendedName>
        <fullName evidence="3">F-box domain-containing protein</fullName>
    </recommendedName>
</protein>
<dbReference type="InterPro" id="IPR036047">
    <property type="entry name" value="F-box-like_dom_sf"/>
</dbReference>
<evidence type="ECO:0000313" key="1">
    <source>
        <dbReference type="EMBL" id="GJN32693.1"/>
    </source>
</evidence>